<dbReference type="SUPFAM" id="SSF53474">
    <property type="entry name" value="alpha/beta-Hydrolases"/>
    <property type="match status" value="1"/>
</dbReference>
<dbReference type="PANTHER" id="PTHR43798">
    <property type="entry name" value="MONOACYLGLYCEROL LIPASE"/>
    <property type="match status" value="1"/>
</dbReference>
<accession>A0A1G8FNT1</accession>
<dbReference type="Pfam" id="PF12697">
    <property type="entry name" value="Abhydrolase_6"/>
    <property type="match status" value="1"/>
</dbReference>
<evidence type="ECO:0000259" key="1">
    <source>
        <dbReference type="Pfam" id="PF12697"/>
    </source>
</evidence>
<dbReference type="OrthoDB" id="27092at2"/>
<dbReference type="InterPro" id="IPR050266">
    <property type="entry name" value="AB_hydrolase_sf"/>
</dbReference>
<dbReference type="Proteomes" id="UP000199258">
    <property type="component" value="Unassembled WGS sequence"/>
</dbReference>
<sequence>MKRFVQTSLGTVAVRVHPGTEDRTTGRGSPPWVFLHGASGSWRTFRELTLNRAIPVEYDSVFLDLPGWGDSPGQVPFTVDQQSTAVVEALTALNYRSWCLFGHSMGAVLALDIAASRPEETHAVVALSPTALTAGAALNRPLRYPAMAPLVGMHALMFVLRALGRTAPGLLRIAERTGLLRLVLGPFFVRPRMLQRRVFVDLAVDARPASFIAAANALKKYDAGIWQQIAAPTVLARGSRDIFTPAAELHALATLISTAQSVVLAGTGHFAHVEDPVGTWQTLLTALQSTPDSLHLPD</sequence>
<dbReference type="PANTHER" id="PTHR43798:SF33">
    <property type="entry name" value="HYDROLASE, PUTATIVE (AFU_ORTHOLOGUE AFUA_2G14860)-RELATED"/>
    <property type="match status" value="1"/>
</dbReference>
<dbReference type="GO" id="GO:0003824">
    <property type="term" value="F:catalytic activity"/>
    <property type="evidence" value="ECO:0007669"/>
    <property type="project" value="InterPro"/>
</dbReference>
<name>A0A1G8FNT1_9MICC</name>
<reference evidence="2 3" key="1">
    <citation type="submission" date="2016-10" db="EMBL/GenBank/DDBJ databases">
        <authorList>
            <person name="de Groot N.N."/>
        </authorList>
    </citation>
    <scope>NUCLEOTIDE SEQUENCE [LARGE SCALE GENOMIC DNA]</scope>
    <source>
        <strain evidence="2 3">NP_1H</strain>
    </source>
</reference>
<organism evidence="2 3">
    <name type="scientific">Arthrobacter subterraneus</name>
    <dbReference type="NCBI Taxonomy" id="335973"/>
    <lineage>
        <taxon>Bacteria</taxon>
        <taxon>Bacillati</taxon>
        <taxon>Actinomycetota</taxon>
        <taxon>Actinomycetes</taxon>
        <taxon>Micrococcales</taxon>
        <taxon>Micrococcaceae</taxon>
        <taxon>Arthrobacter</taxon>
    </lineage>
</organism>
<dbReference type="InterPro" id="IPR000639">
    <property type="entry name" value="Epox_hydrolase-like"/>
</dbReference>
<dbReference type="Gene3D" id="3.40.50.1820">
    <property type="entry name" value="alpha/beta hydrolase"/>
    <property type="match status" value="1"/>
</dbReference>
<dbReference type="STRING" id="335973.SAMN04488693_103138"/>
<dbReference type="EMBL" id="FNDT01000003">
    <property type="protein sequence ID" value="SDH83810.1"/>
    <property type="molecule type" value="Genomic_DNA"/>
</dbReference>
<dbReference type="AlphaFoldDB" id="A0A1G8FNT1"/>
<evidence type="ECO:0000313" key="3">
    <source>
        <dbReference type="Proteomes" id="UP000199258"/>
    </source>
</evidence>
<feature type="domain" description="AB hydrolase-1" evidence="1">
    <location>
        <begin position="33"/>
        <end position="277"/>
    </location>
</feature>
<dbReference type="RefSeq" id="WP_090585037.1">
    <property type="nucleotide sequence ID" value="NZ_FNDT01000003.1"/>
</dbReference>
<protein>
    <submittedName>
        <fullName evidence="2">Pimeloyl-ACP methyl ester carboxylesterase</fullName>
    </submittedName>
</protein>
<dbReference type="InterPro" id="IPR000073">
    <property type="entry name" value="AB_hydrolase_1"/>
</dbReference>
<keyword evidence="3" id="KW-1185">Reference proteome</keyword>
<dbReference type="PRINTS" id="PR00412">
    <property type="entry name" value="EPOXHYDRLASE"/>
</dbReference>
<evidence type="ECO:0000313" key="2">
    <source>
        <dbReference type="EMBL" id="SDH83810.1"/>
    </source>
</evidence>
<dbReference type="InterPro" id="IPR029058">
    <property type="entry name" value="AB_hydrolase_fold"/>
</dbReference>
<proteinExistence type="predicted"/>
<dbReference type="GO" id="GO:0016020">
    <property type="term" value="C:membrane"/>
    <property type="evidence" value="ECO:0007669"/>
    <property type="project" value="TreeGrafter"/>
</dbReference>
<gene>
    <name evidence="2" type="ORF">SAMN04488693_103138</name>
</gene>